<organism evidence="2 3">
    <name type="scientific">Stegodyphus mimosarum</name>
    <name type="common">African social velvet spider</name>
    <dbReference type="NCBI Taxonomy" id="407821"/>
    <lineage>
        <taxon>Eukaryota</taxon>
        <taxon>Metazoa</taxon>
        <taxon>Ecdysozoa</taxon>
        <taxon>Arthropoda</taxon>
        <taxon>Chelicerata</taxon>
        <taxon>Arachnida</taxon>
        <taxon>Araneae</taxon>
        <taxon>Araneomorphae</taxon>
        <taxon>Entelegynae</taxon>
        <taxon>Eresoidea</taxon>
        <taxon>Eresidae</taxon>
        <taxon>Stegodyphus</taxon>
    </lineage>
</organism>
<sequence>MSSAPLDSASHQDILRTFNDVFSYPSMKTDVGFNASNLPFSINNIISHSDTKMDMKPYDMPAPPYNSYSSNLPASETMPYLHHPSFYTMPQPMTSTM</sequence>
<feature type="non-terminal residue" evidence="2">
    <location>
        <position position="97"/>
    </location>
</feature>
<dbReference type="InterPro" id="IPR018533">
    <property type="entry name" value="Forkhead_box_C"/>
</dbReference>
<evidence type="ECO:0000259" key="1">
    <source>
        <dbReference type="Pfam" id="PF09354"/>
    </source>
</evidence>
<dbReference type="Pfam" id="PF09354">
    <property type="entry name" value="HNF_C"/>
    <property type="match status" value="1"/>
</dbReference>
<reference evidence="2 3" key="1">
    <citation type="submission" date="2013-11" db="EMBL/GenBank/DDBJ databases">
        <title>Genome sequencing of Stegodyphus mimosarum.</title>
        <authorList>
            <person name="Bechsgaard J."/>
        </authorList>
    </citation>
    <scope>NUCLEOTIDE SEQUENCE [LARGE SCALE GENOMIC DNA]</scope>
</reference>
<feature type="domain" description="Forkhead box protein C-terminal" evidence="1">
    <location>
        <begin position="37"/>
        <end position="82"/>
    </location>
</feature>
<gene>
    <name evidence="2" type="ORF">X975_21122</name>
</gene>
<evidence type="ECO:0000313" key="3">
    <source>
        <dbReference type="Proteomes" id="UP000054359"/>
    </source>
</evidence>
<dbReference type="OrthoDB" id="5954824at2759"/>
<protein>
    <recommendedName>
        <fullName evidence="1">Forkhead box protein C-terminal domain-containing protein</fullName>
    </recommendedName>
</protein>
<keyword evidence="3" id="KW-1185">Reference proteome</keyword>
<name>A0A087T0L9_STEMI</name>
<dbReference type="EMBL" id="KK112833">
    <property type="protein sequence ID" value="KFM58658.1"/>
    <property type="molecule type" value="Genomic_DNA"/>
</dbReference>
<evidence type="ECO:0000313" key="2">
    <source>
        <dbReference type="EMBL" id="KFM58658.1"/>
    </source>
</evidence>
<dbReference type="Proteomes" id="UP000054359">
    <property type="component" value="Unassembled WGS sequence"/>
</dbReference>
<dbReference type="AlphaFoldDB" id="A0A087T0L9"/>
<accession>A0A087T0L9</accession>
<proteinExistence type="predicted"/>